<evidence type="ECO:0000313" key="2">
    <source>
        <dbReference type="Proteomes" id="UP000001191"/>
    </source>
</evidence>
<dbReference type="STRING" id="63737.Npun_R4504"/>
<dbReference type="HOGENOM" id="CLU_1303855_0_0_3"/>
<dbReference type="Proteomes" id="UP000001191">
    <property type="component" value="Chromosome"/>
</dbReference>
<accession>B2IVQ7</accession>
<keyword evidence="2" id="KW-1185">Reference proteome</keyword>
<evidence type="ECO:0000313" key="1">
    <source>
        <dbReference type="EMBL" id="ACC82870.1"/>
    </source>
</evidence>
<dbReference type="RefSeq" id="WP_012410831.1">
    <property type="nucleotide sequence ID" value="NC_010628.1"/>
</dbReference>
<dbReference type="InterPro" id="IPR035965">
    <property type="entry name" value="PAS-like_dom_sf"/>
</dbReference>
<reference evidence="1 2" key="2">
    <citation type="journal article" date="2013" name="Plant Physiol.">
        <title>A Nostoc punctiforme Sugar Transporter Necessary to Establish a Cyanobacterium-Plant Symbiosis.</title>
        <authorList>
            <person name="Ekman M."/>
            <person name="Picossi S."/>
            <person name="Campbell E.L."/>
            <person name="Meeks J.C."/>
            <person name="Flores E."/>
        </authorList>
    </citation>
    <scope>NUCLEOTIDE SEQUENCE [LARGE SCALE GENOMIC DNA]</scope>
    <source>
        <strain evidence="2">ATCC 29133 / PCC 73102</strain>
    </source>
</reference>
<dbReference type="OrthoDB" id="489241at2"/>
<dbReference type="eggNOG" id="COG4191">
    <property type="taxonomic scope" value="Bacteria"/>
</dbReference>
<dbReference type="EMBL" id="CP001037">
    <property type="protein sequence ID" value="ACC82870.1"/>
    <property type="molecule type" value="Genomic_DNA"/>
</dbReference>
<dbReference type="SUPFAM" id="SSF55785">
    <property type="entry name" value="PYP-like sensor domain (PAS domain)"/>
    <property type="match status" value="1"/>
</dbReference>
<dbReference type="AlphaFoldDB" id="B2IVQ7"/>
<protein>
    <submittedName>
        <fullName evidence="1">Uncharacterized protein</fullName>
    </submittedName>
</protein>
<sequence length="211" mass="24888">MVTSTRYSTDRHDQSTHLIGVSVNSTSRVVEVVLRESERRFRTIFNDTFQFIGLLITEGMVLKANQTVLNFTKLQPQDVVRRLYWEIWWTLLGNLQHLEYLFFSSPVVIYICKSSEYFASKFMNENVLAITGYQGWETVEYPGFWASYFYSVLESFYRVSNVDHRLATRLAMAIVKKCKDIYKGKIFSQLHRDLIQSLLLFSYEIINNKLR</sequence>
<gene>
    <name evidence="1" type="ordered locus">Npun_R4504</name>
</gene>
<name>B2IVQ7_NOSP7</name>
<reference evidence="2" key="1">
    <citation type="submission" date="2008-04" db="EMBL/GenBank/DDBJ databases">
        <title>Complete sequence of chromosome of Nostoc punctiforme ATCC 29133.</title>
        <authorList>
            <consortium name="US DOE Joint Genome Institute"/>
            <person name="Copeland A."/>
            <person name="Lucas S."/>
            <person name="Lapidus A."/>
            <person name="Glavina del Rio T."/>
            <person name="Dalin E."/>
            <person name="Tice H."/>
            <person name="Pitluck S."/>
            <person name="Chain P."/>
            <person name="Malfatti S."/>
            <person name="Shin M."/>
            <person name="Vergez L."/>
            <person name="Schmutz J."/>
            <person name="Larimer F."/>
            <person name="Land M."/>
            <person name="Hauser L."/>
            <person name="Kyrpides N."/>
            <person name="Kim E."/>
            <person name="Meeks J.C."/>
            <person name="Elhai J."/>
            <person name="Campbell E.L."/>
            <person name="Thiel T."/>
            <person name="Longmire J."/>
            <person name="Potts M."/>
            <person name="Atlas R."/>
        </authorList>
    </citation>
    <scope>NUCLEOTIDE SEQUENCE [LARGE SCALE GENOMIC DNA]</scope>
    <source>
        <strain evidence="2">ATCC 29133 / PCC 73102</strain>
    </source>
</reference>
<dbReference type="Gene3D" id="3.30.450.20">
    <property type="entry name" value="PAS domain"/>
    <property type="match status" value="1"/>
</dbReference>
<dbReference type="KEGG" id="npu:Npun_R4504"/>
<organism evidence="1 2">
    <name type="scientific">Nostoc punctiforme (strain ATCC 29133 / PCC 73102)</name>
    <dbReference type="NCBI Taxonomy" id="63737"/>
    <lineage>
        <taxon>Bacteria</taxon>
        <taxon>Bacillati</taxon>
        <taxon>Cyanobacteriota</taxon>
        <taxon>Cyanophyceae</taxon>
        <taxon>Nostocales</taxon>
        <taxon>Nostocaceae</taxon>
        <taxon>Nostoc</taxon>
    </lineage>
</organism>
<proteinExistence type="predicted"/>
<dbReference type="EnsemblBacteria" id="ACC82870">
    <property type="protein sequence ID" value="ACC82870"/>
    <property type="gene ID" value="Npun_R4504"/>
</dbReference>